<dbReference type="RefSeq" id="WP_155307470.1">
    <property type="nucleotide sequence ID" value="NZ_AP021875.1"/>
</dbReference>
<organism evidence="1 2">
    <name type="scientific">Desulfosarcina widdelii</name>
    <dbReference type="NCBI Taxonomy" id="947919"/>
    <lineage>
        <taxon>Bacteria</taxon>
        <taxon>Pseudomonadati</taxon>
        <taxon>Thermodesulfobacteriota</taxon>
        <taxon>Desulfobacteria</taxon>
        <taxon>Desulfobacterales</taxon>
        <taxon>Desulfosarcinaceae</taxon>
        <taxon>Desulfosarcina</taxon>
    </lineage>
</organism>
<keyword evidence="2" id="KW-1185">Reference proteome</keyword>
<dbReference type="AlphaFoldDB" id="A0A5K7ZQ18"/>
<sequence length="93" mass="10887">MSNLPNYDVIIWINYNPFGKKLEEDILSSIDIEPYERSEYDGVLDIHWGFKSLDDAMKFSFNLKEFLKNPNLILLKASDINNPNASIVYKDER</sequence>
<accession>A0A5K7ZQ18</accession>
<evidence type="ECO:0000313" key="2">
    <source>
        <dbReference type="Proteomes" id="UP000427769"/>
    </source>
</evidence>
<evidence type="ECO:0000313" key="1">
    <source>
        <dbReference type="EMBL" id="BBO78887.1"/>
    </source>
</evidence>
<protein>
    <submittedName>
        <fullName evidence="1">Uncharacterized protein</fullName>
    </submittedName>
</protein>
<proteinExistence type="predicted"/>
<dbReference type="KEGG" id="dwd:DSCW_63040"/>
<gene>
    <name evidence="1" type="ORF">DSCW_63040</name>
</gene>
<reference evidence="1 2" key="1">
    <citation type="submission" date="2019-11" db="EMBL/GenBank/DDBJ databases">
        <title>Comparative genomics of hydrocarbon-degrading Desulfosarcina strains.</title>
        <authorList>
            <person name="Watanabe M."/>
            <person name="Kojima H."/>
            <person name="Fukui M."/>
        </authorList>
    </citation>
    <scope>NUCLEOTIDE SEQUENCE [LARGE SCALE GENOMIC DNA]</scope>
    <source>
        <strain evidence="1 2">PP31</strain>
    </source>
</reference>
<name>A0A5K7ZQ18_9BACT</name>
<dbReference type="EMBL" id="AP021875">
    <property type="protein sequence ID" value="BBO78887.1"/>
    <property type="molecule type" value="Genomic_DNA"/>
</dbReference>
<dbReference type="Proteomes" id="UP000427769">
    <property type="component" value="Chromosome"/>
</dbReference>